<accession>A0A9X2HW11</accession>
<sequence>MQFKTLALVTAMVVSAPAWAQGTQEDLQEAQRLLQAGEYAESLEAHQTFFEQSKRVDSMTGVRLSFALSSWAELGKVYPPAQAALQSLADGLKQQLWNGEGDFDVMADYSSINTYLGESQATVKVFRHVAQEYPEQADRQFIAVRDELFAAQEYELIARFLDDPVFAFEQARNDRERDLSYVRTGHRYQPDIFSTNQKYSQKIHELLQMTESLGMTEAYSEIQKRHKAYMALQN</sequence>
<reference evidence="2" key="1">
    <citation type="submission" date="2022-05" db="EMBL/GenBank/DDBJ databases">
        <authorList>
            <person name="Sun H.-N."/>
        </authorList>
    </citation>
    <scope>NUCLEOTIDE SEQUENCE</scope>
    <source>
        <strain evidence="2">HB14</strain>
    </source>
</reference>
<dbReference type="EMBL" id="JAMFTH010000001">
    <property type="protein sequence ID" value="MCP8898044.1"/>
    <property type="molecule type" value="Genomic_DNA"/>
</dbReference>
<comment type="caution">
    <text evidence="2">The sequence shown here is derived from an EMBL/GenBank/DDBJ whole genome shotgun (WGS) entry which is preliminary data.</text>
</comment>
<name>A0A9X2HW11_9GAMM</name>
<dbReference type="AlphaFoldDB" id="A0A9X2HW11"/>
<evidence type="ECO:0000256" key="1">
    <source>
        <dbReference type="SAM" id="SignalP"/>
    </source>
</evidence>
<organism evidence="2 3">
    <name type="scientific">Gilvimarinus xylanilyticus</name>
    <dbReference type="NCBI Taxonomy" id="2944139"/>
    <lineage>
        <taxon>Bacteria</taxon>
        <taxon>Pseudomonadati</taxon>
        <taxon>Pseudomonadota</taxon>
        <taxon>Gammaproteobacteria</taxon>
        <taxon>Cellvibrionales</taxon>
        <taxon>Cellvibrionaceae</taxon>
        <taxon>Gilvimarinus</taxon>
    </lineage>
</organism>
<feature type="signal peptide" evidence="1">
    <location>
        <begin position="1"/>
        <end position="20"/>
    </location>
</feature>
<reference evidence="2" key="2">
    <citation type="submission" date="2023-01" db="EMBL/GenBank/DDBJ databases">
        <title>Gilvimarinus xylanilyticus HB14 isolated from Caulerpa lentillifera aquaculture base in Hainan, China.</title>
        <authorList>
            <person name="Zhang Y.-J."/>
        </authorList>
    </citation>
    <scope>NUCLEOTIDE SEQUENCE</scope>
    <source>
        <strain evidence="2">HB14</strain>
    </source>
</reference>
<gene>
    <name evidence="2" type="ORF">M6D89_01880</name>
</gene>
<proteinExistence type="predicted"/>
<protein>
    <submittedName>
        <fullName evidence="2">Uncharacterized protein</fullName>
    </submittedName>
</protein>
<evidence type="ECO:0000313" key="2">
    <source>
        <dbReference type="EMBL" id="MCP8898044.1"/>
    </source>
</evidence>
<evidence type="ECO:0000313" key="3">
    <source>
        <dbReference type="Proteomes" id="UP001139319"/>
    </source>
</evidence>
<dbReference type="Proteomes" id="UP001139319">
    <property type="component" value="Unassembled WGS sequence"/>
</dbReference>
<feature type="chain" id="PRO_5040850705" evidence="1">
    <location>
        <begin position="21"/>
        <end position="234"/>
    </location>
</feature>
<keyword evidence="3" id="KW-1185">Reference proteome</keyword>
<dbReference type="RefSeq" id="WP_253966335.1">
    <property type="nucleotide sequence ID" value="NZ_JAMFTH010000001.1"/>
</dbReference>
<keyword evidence="1" id="KW-0732">Signal</keyword>